<evidence type="ECO:0000259" key="3">
    <source>
        <dbReference type="PROSITE" id="PS51186"/>
    </source>
</evidence>
<dbReference type="AlphaFoldDB" id="A0A1V2H0R5"/>
<dbReference type="PROSITE" id="PS51186">
    <property type="entry name" value="GNAT"/>
    <property type="match status" value="1"/>
</dbReference>
<proteinExistence type="predicted"/>
<dbReference type="Proteomes" id="UP000188879">
    <property type="component" value="Unassembled WGS sequence"/>
</dbReference>
<keyword evidence="1 4" id="KW-0808">Transferase</keyword>
<keyword evidence="2" id="KW-0012">Acyltransferase</keyword>
<dbReference type="SUPFAM" id="SSF55729">
    <property type="entry name" value="Acyl-CoA N-acyltransferases (Nat)"/>
    <property type="match status" value="1"/>
</dbReference>
<organism evidence="4 5">
    <name type="scientific">Teichococcus deserti</name>
    <dbReference type="NCBI Taxonomy" id="1817963"/>
    <lineage>
        <taxon>Bacteria</taxon>
        <taxon>Pseudomonadati</taxon>
        <taxon>Pseudomonadota</taxon>
        <taxon>Alphaproteobacteria</taxon>
        <taxon>Acetobacterales</taxon>
        <taxon>Roseomonadaceae</taxon>
        <taxon>Roseomonas</taxon>
    </lineage>
</organism>
<dbReference type="Gene3D" id="3.40.630.30">
    <property type="match status" value="1"/>
</dbReference>
<dbReference type="PANTHER" id="PTHR43072:SF23">
    <property type="entry name" value="UPF0039 PROTEIN C11D3.02C"/>
    <property type="match status" value="1"/>
</dbReference>
<protein>
    <submittedName>
        <fullName evidence="4">GNAT family N-acetyltransferase</fullName>
    </submittedName>
</protein>
<keyword evidence="5" id="KW-1185">Reference proteome</keyword>
<dbReference type="PANTHER" id="PTHR43072">
    <property type="entry name" value="N-ACETYLTRANSFERASE"/>
    <property type="match status" value="1"/>
</dbReference>
<evidence type="ECO:0000256" key="1">
    <source>
        <dbReference type="ARBA" id="ARBA00022679"/>
    </source>
</evidence>
<dbReference type="Pfam" id="PF00583">
    <property type="entry name" value="Acetyltransf_1"/>
    <property type="match status" value="1"/>
</dbReference>
<feature type="domain" description="N-acetyltransferase" evidence="3">
    <location>
        <begin position="2"/>
        <end position="166"/>
    </location>
</feature>
<dbReference type="InterPro" id="IPR000182">
    <property type="entry name" value="GNAT_dom"/>
</dbReference>
<evidence type="ECO:0000256" key="2">
    <source>
        <dbReference type="ARBA" id="ARBA00023315"/>
    </source>
</evidence>
<comment type="caution">
    <text evidence="4">The sequence shown here is derived from an EMBL/GenBank/DDBJ whole genome shotgun (WGS) entry which is preliminary data.</text>
</comment>
<dbReference type="InterPro" id="IPR016181">
    <property type="entry name" value="Acyl_CoA_acyltransferase"/>
</dbReference>
<dbReference type="EMBL" id="MLCO01000178">
    <property type="protein sequence ID" value="ONG50894.1"/>
    <property type="molecule type" value="Genomic_DNA"/>
</dbReference>
<accession>A0A1V2H0R5</accession>
<evidence type="ECO:0000313" key="4">
    <source>
        <dbReference type="EMBL" id="ONG50894.1"/>
    </source>
</evidence>
<name>A0A1V2H0R5_9PROT</name>
<dbReference type="GO" id="GO:0016747">
    <property type="term" value="F:acyltransferase activity, transferring groups other than amino-acyl groups"/>
    <property type="evidence" value="ECO:0007669"/>
    <property type="project" value="InterPro"/>
</dbReference>
<gene>
    <name evidence="4" type="ORF">BKE38_17245</name>
</gene>
<evidence type="ECO:0000313" key="5">
    <source>
        <dbReference type="Proteomes" id="UP000188879"/>
    </source>
</evidence>
<reference evidence="4 5" key="1">
    <citation type="submission" date="2016-10" db="EMBL/GenBank/DDBJ databases">
        <title>Draft Genome sequence of Roseomonas sp. strain M3.</title>
        <authorList>
            <person name="Subhash Y."/>
            <person name="Lee S."/>
        </authorList>
    </citation>
    <scope>NUCLEOTIDE SEQUENCE [LARGE SCALE GENOMIC DNA]</scope>
    <source>
        <strain evidence="4 5">M3</strain>
    </source>
</reference>
<sequence>MPLILEAGPQHLAGMLELFNEIVATSTAVYADLPESAEHRAAWLAQRQAQGHPVLVAEGAGGSVLGFASFTDFRGCFPGFRHTAEHSVHLRPEARGLGLGGRLLEALLRLARAQGRHAMMASIDSGNVPSLRLHARLGFREVGRLPQVGCKFGQWLDLVLMQKLLDERPTPES</sequence>